<protein>
    <submittedName>
        <fullName evidence="7">23S rRNA (Uracil(1939)-C(5))-methyltransferase RlmD</fullName>
        <ecNumber evidence="7">2.1.1.190</ecNumber>
    </submittedName>
</protein>
<comment type="similarity">
    <text evidence="4">Belongs to the class I-like SAM-binding methyltransferase superfamily. RNA M5U methyltransferase family.</text>
</comment>
<feature type="domain" description="TRAM" evidence="6">
    <location>
        <begin position="9"/>
        <end position="67"/>
    </location>
</feature>
<dbReference type="NCBIfam" id="TIGR00479">
    <property type="entry name" value="rumA"/>
    <property type="match status" value="1"/>
</dbReference>
<dbReference type="InterPro" id="IPR030391">
    <property type="entry name" value="MeTrfase_TrmA_CS"/>
</dbReference>
<dbReference type="InterPro" id="IPR010280">
    <property type="entry name" value="U5_MeTrfase_fam"/>
</dbReference>
<evidence type="ECO:0000313" key="7">
    <source>
        <dbReference type="EMBL" id="MFD2169796.1"/>
    </source>
</evidence>
<feature type="binding site" evidence="4">
    <location>
        <position position="389"/>
    </location>
    <ligand>
        <name>S-adenosyl-L-methionine</name>
        <dbReference type="ChEBI" id="CHEBI:59789"/>
    </ligand>
</feature>
<proteinExistence type="inferred from homology"/>
<keyword evidence="3 4" id="KW-0949">S-adenosyl-L-methionine</keyword>
<dbReference type="Gene3D" id="2.40.50.140">
    <property type="entry name" value="Nucleic acid-binding proteins"/>
    <property type="match status" value="1"/>
</dbReference>
<organism evidence="7 8">
    <name type="scientific">Tumebacillus lipolyticus</name>
    <dbReference type="NCBI Taxonomy" id="1280370"/>
    <lineage>
        <taxon>Bacteria</taxon>
        <taxon>Bacillati</taxon>
        <taxon>Bacillota</taxon>
        <taxon>Bacilli</taxon>
        <taxon>Bacillales</taxon>
        <taxon>Alicyclobacillaceae</taxon>
        <taxon>Tumebacillus</taxon>
    </lineage>
</organism>
<feature type="active site" evidence="5">
    <location>
        <position position="416"/>
    </location>
</feature>
<accession>A0ABW4ZWY3</accession>
<dbReference type="Gene3D" id="3.40.50.150">
    <property type="entry name" value="Vaccinia Virus protein VP39"/>
    <property type="match status" value="1"/>
</dbReference>
<keyword evidence="8" id="KW-1185">Reference proteome</keyword>
<dbReference type="PROSITE" id="PS01230">
    <property type="entry name" value="TRMA_1"/>
    <property type="match status" value="1"/>
</dbReference>
<dbReference type="GO" id="GO:0032259">
    <property type="term" value="P:methylation"/>
    <property type="evidence" value="ECO:0007669"/>
    <property type="project" value="UniProtKB-KW"/>
</dbReference>
<dbReference type="InterPro" id="IPR012340">
    <property type="entry name" value="NA-bd_OB-fold"/>
</dbReference>
<dbReference type="InterPro" id="IPR030390">
    <property type="entry name" value="MeTrfase_TrmA_AS"/>
</dbReference>
<evidence type="ECO:0000256" key="2">
    <source>
        <dbReference type="ARBA" id="ARBA00022679"/>
    </source>
</evidence>
<dbReference type="SUPFAM" id="SSF53335">
    <property type="entry name" value="S-adenosyl-L-methionine-dependent methyltransferases"/>
    <property type="match status" value="1"/>
</dbReference>
<dbReference type="Proteomes" id="UP001597343">
    <property type="component" value="Unassembled WGS sequence"/>
</dbReference>
<dbReference type="EC" id="2.1.1.190" evidence="7"/>
<dbReference type="SUPFAM" id="SSF50249">
    <property type="entry name" value="Nucleic acid-binding proteins"/>
    <property type="match status" value="1"/>
</dbReference>
<feature type="binding site" evidence="4">
    <location>
        <position position="341"/>
    </location>
    <ligand>
        <name>S-adenosyl-L-methionine</name>
        <dbReference type="ChEBI" id="CHEBI:59789"/>
    </ligand>
</feature>
<evidence type="ECO:0000256" key="5">
    <source>
        <dbReference type="PROSITE-ProRule" id="PRU10015"/>
    </source>
</evidence>
<dbReference type="PANTHER" id="PTHR11061">
    <property type="entry name" value="RNA M5U METHYLTRANSFERASE"/>
    <property type="match status" value="1"/>
</dbReference>
<dbReference type="PROSITE" id="PS50926">
    <property type="entry name" value="TRAM"/>
    <property type="match status" value="1"/>
</dbReference>
<gene>
    <name evidence="7" type="primary">rlmD</name>
    <name evidence="7" type="ORF">ACFSOY_07280</name>
</gene>
<keyword evidence="1 4" id="KW-0489">Methyltransferase</keyword>
<dbReference type="CDD" id="cd02440">
    <property type="entry name" value="AdoMet_MTases"/>
    <property type="match status" value="1"/>
</dbReference>
<dbReference type="InterPro" id="IPR029063">
    <property type="entry name" value="SAM-dependent_MTases_sf"/>
</dbReference>
<dbReference type="EMBL" id="JBHUIO010000005">
    <property type="protein sequence ID" value="MFD2169796.1"/>
    <property type="molecule type" value="Genomic_DNA"/>
</dbReference>
<dbReference type="InterPro" id="IPR002792">
    <property type="entry name" value="TRAM_dom"/>
</dbReference>
<feature type="binding site" evidence="4">
    <location>
        <position position="291"/>
    </location>
    <ligand>
        <name>S-adenosyl-L-methionine</name>
        <dbReference type="ChEBI" id="CHEBI:59789"/>
    </ligand>
</feature>
<dbReference type="Pfam" id="PF05958">
    <property type="entry name" value="tRNA_U5-meth_tr"/>
    <property type="match status" value="1"/>
</dbReference>
<evidence type="ECO:0000259" key="6">
    <source>
        <dbReference type="PROSITE" id="PS50926"/>
    </source>
</evidence>
<reference evidence="8" key="1">
    <citation type="journal article" date="2019" name="Int. J. Syst. Evol. Microbiol.">
        <title>The Global Catalogue of Microorganisms (GCM) 10K type strain sequencing project: providing services to taxonomists for standard genome sequencing and annotation.</title>
        <authorList>
            <consortium name="The Broad Institute Genomics Platform"/>
            <consortium name="The Broad Institute Genome Sequencing Center for Infectious Disease"/>
            <person name="Wu L."/>
            <person name="Ma J."/>
        </authorList>
    </citation>
    <scope>NUCLEOTIDE SEQUENCE [LARGE SCALE GENOMIC DNA]</scope>
    <source>
        <strain evidence="8">CGMCC 1.13574</strain>
    </source>
</reference>
<evidence type="ECO:0000313" key="8">
    <source>
        <dbReference type="Proteomes" id="UP001597343"/>
    </source>
</evidence>
<dbReference type="PROSITE" id="PS51687">
    <property type="entry name" value="SAM_MT_RNA_M5U"/>
    <property type="match status" value="1"/>
</dbReference>
<evidence type="ECO:0000256" key="1">
    <source>
        <dbReference type="ARBA" id="ARBA00022603"/>
    </source>
</evidence>
<feature type="binding site" evidence="4">
    <location>
        <position position="320"/>
    </location>
    <ligand>
        <name>S-adenosyl-L-methionine</name>
        <dbReference type="ChEBI" id="CHEBI:59789"/>
    </ligand>
</feature>
<comment type="caution">
    <text evidence="7">The sequence shown here is derived from an EMBL/GenBank/DDBJ whole genome shotgun (WGS) entry which is preliminary data.</text>
</comment>
<evidence type="ECO:0000256" key="4">
    <source>
        <dbReference type="PROSITE-ProRule" id="PRU01024"/>
    </source>
</evidence>
<feature type="active site" description="Nucleophile" evidence="4">
    <location>
        <position position="416"/>
    </location>
</feature>
<dbReference type="PANTHER" id="PTHR11061:SF30">
    <property type="entry name" value="TRNA (URACIL(54)-C(5))-METHYLTRANSFERASE"/>
    <property type="match status" value="1"/>
</dbReference>
<dbReference type="Pfam" id="PF01938">
    <property type="entry name" value="TRAM"/>
    <property type="match status" value="1"/>
</dbReference>
<dbReference type="RefSeq" id="WP_386045225.1">
    <property type="nucleotide sequence ID" value="NZ_JBHUIO010000005.1"/>
</dbReference>
<keyword evidence="2 4" id="KW-0808">Transferase</keyword>
<sequence>MAKPKLQAPVVKNQYIELAITGLGHEGEGVGKYEGFTIFVPNALPGEQIQAKVVRVQKTYAYGRLIKIIAATPDRAEPACPIFHRCGGCHLQHLSYPAQLQHKRQSVVDALTRIGKLEGVTVHETLGMDNPWRYRNKAQVPLGEIDGRLAVGFYAPRSHDLIEMQSCDIQHMYNDQIVHTTKEILQELGISQYEEATGRGIVRHLIGRTAVHTDETMLVLVTNGRKIPQKDVLIERLRQRIPHLVSIVQNINTERTNVIFGRETLTLWGKDAITDTIGSIKFEISARSFFQVNPVQTEVLYGKALEYAQLSGSETVIDAYCGIGTISLFLAQKARAVYGVEIVPEAIEDAKRNAELNEITNTHFTAGEAETVIPAWYHDGIRADVLVVDPPRKGCDERLLATIADMKPERVVYVSCNPGTLARDLRYLEDHGYKTVEVQPVDMFPHTFHVECCVLLKWSGDE</sequence>
<dbReference type="GO" id="GO:0008168">
    <property type="term" value="F:methyltransferase activity"/>
    <property type="evidence" value="ECO:0007669"/>
    <property type="project" value="UniProtKB-KW"/>
</dbReference>
<evidence type="ECO:0000256" key="3">
    <source>
        <dbReference type="ARBA" id="ARBA00022691"/>
    </source>
</evidence>
<dbReference type="PROSITE" id="PS01231">
    <property type="entry name" value="TRMA_2"/>
    <property type="match status" value="1"/>
</dbReference>
<dbReference type="Gene3D" id="2.40.50.1070">
    <property type="match status" value="1"/>
</dbReference>
<name>A0ABW4ZWY3_9BACL</name>